<dbReference type="STRING" id="28042.GU90_18315"/>
<feature type="domain" description="AB hydrolase-1" evidence="2">
    <location>
        <begin position="11"/>
        <end position="254"/>
    </location>
</feature>
<dbReference type="InterPro" id="IPR000073">
    <property type="entry name" value="AB_hydrolase_1"/>
</dbReference>
<evidence type="ECO:0000313" key="4">
    <source>
        <dbReference type="Proteomes" id="UP000031419"/>
    </source>
</evidence>
<dbReference type="PANTHER" id="PTHR43433">
    <property type="entry name" value="HYDROLASE, ALPHA/BETA FOLD FAMILY PROTEIN"/>
    <property type="match status" value="1"/>
</dbReference>
<dbReference type="RefSeq" id="WP_029720891.1">
    <property type="nucleotide sequence ID" value="NZ_JAJUIW010000001.1"/>
</dbReference>
<dbReference type="AlphaFoldDB" id="A0A073AUR6"/>
<evidence type="ECO:0000259" key="2">
    <source>
        <dbReference type="Pfam" id="PF00561"/>
    </source>
</evidence>
<evidence type="ECO:0000256" key="1">
    <source>
        <dbReference type="SAM" id="MobiDB-lite"/>
    </source>
</evidence>
<dbReference type="eggNOG" id="COG2267">
    <property type="taxonomic scope" value="Bacteria"/>
</dbReference>
<dbReference type="SUPFAM" id="SSF53474">
    <property type="entry name" value="alpha/beta-Hydrolases"/>
    <property type="match status" value="1"/>
</dbReference>
<name>A0A073AUR6_9PSEU</name>
<keyword evidence="3" id="KW-0378">Hydrolase</keyword>
<gene>
    <name evidence="3" type="ORF">GU90_18315</name>
</gene>
<sequence length="269" mass="29093">MHYIESGVGTPLVLLHAFPVDARMWDGVRGHLEEQVRLITPDQRGMGESPLDGSPAWSLADPESAEANVPPDLDLVAADVVALLDRLELSRVVLGGCSMGGYVAMGVLRRAPERVAGLLLVDTKAVADDEQQRANRLSVAERVEREGVSWLAETNPQSVLGRTTLQQRPEAVDRMRELVNAQSPEGIAWAQRAMAGRPDSTGTLRSFSGPALVVAGEEDPLTPPQAARQLAELLEEGEQVSVPRVGHLPPLEDPEAFVAAIRPWLQQFS</sequence>
<keyword evidence="4" id="KW-1185">Reference proteome</keyword>
<dbReference type="PANTHER" id="PTHR43433:SF4">
    <property type="entry name" value="NON-HEME CHLOROPEROXIDASE-RELATED"/>
    <property type="match status" value="1"/>
</dbReference>
<dbReference type="InterPro" id="IPR050471">
    <property type="entry name" value="AB_hydrolase"/>
</dbReference>
<reference evidence="3 4" key="1">
    <citation type="submission" date="2014-06" db="EMBL/GenBank/DDBJ databases">
        <title>Saccharopolyspora rectivirgula DSM-43113 Genome sequencing.</title>
        <authorList>
            <person name="Barrera C."/>
            <person name="Millon L."/>
            <person name="Rognon B."/>
            <person name="Zaugg C."/>
            <person name="Monod M."/>
        </authorList>
    </citation>
    <scope>NUCLEOTIDE SEQUENCE [LARGE SCALE GENOMIC DNA]</scope>
    <source>
        <strain evidence="3 4">DSM 43113</strain>
    </source>
</reference>
<comment type="caution">
    <text evidence="3">The sequence shown here is derived from an EMBL/GenBank/DDBJ whole genome shotgun (WGS) entry which is preliminary data.</text>
</comment>
<dbReference type="InterPro" id="IPR029058">
    <property type="entry name" value="AB_hydrolase_fold"/>
</dbReference>
<proteinExistence type="predicted"/>
<accession>A0A073AUR6</accession>
<organism evidence="3 4">
    <name type="scientific">Saccharopolyspora rectivirgula</name>
    <dbReference type="NCBI Taxonomy" id="28042"/>
    <lineage>
        <taxon>Bacteria</taxon>
        <taxon>Bacillati</taxon>
        <taxon>Actinomycetota</taxon>
        <taxon>Actinomycetes</taxon>
        <taxon>Pseudonocardiales</taxon>
        <taxon>Pseudonocardiaceae</taxon>
        <taxon>Saccharopolyspora</taxon>
    </lineage>
</organism>
<feature type="region of interest" description="Disordered" evidence="1">
    <location>
        <begin position="40"/>
        <end position="64"/>
    </location>
</feature>
<dbReference type="Proteomes" id="UP000031419">
    <property type="component" value="Unassembled WGS sequence"/>
</dbReference>
<dbReference type="Pfam" id="PF00561">
    <property type="entry name" value="Abhydrolase_1"/>
    <property type="match status" value="1"/>
</dbReference>
<evidence type="ECO:0000313" key="3">
    <source>
        <dbReference type="EMBL" id="KEI43081.1"/>
    </source>
</evidence>
<dbReference type="EMBL" id="JNVU01000048">
    <property type="protein sequence ID" value="KEI43081.1"/>
    <property type="molecule type" value="Genomic_DNA"/>
</dbReference>
<dbReference type="GO" id="GO:0016787">
    <property type="term" value="F:hydrolase activity"/>
    <property type="evidence" value="ECO:0007669"/>
    <property type="project" value="UniProtKB-KW"/>
</dbReference>
<dbReference type="Gene3D" id="3.40.50.1820">
    <property type="entry name" value="alpha/beta hydrolase"/>
    <property type="match status" value="1"/>
</dbReference>
<dbReference type="OrthoDB" id="9785847at2"/>
<protein>
    <submittedName>
        <fullName evidence="3">Alpha/beta hydrolase</fullName>
    </submittedName>
</protein>